<gene>
    <name evidence="1" type="ORF">SAMN05216452_2039</name>
</gene>
<sequence length="321" mass="36800">MSYNKTYLTIPQQRALLEARGMQIPEPQKAEEYLQRIGYYRLSAYWFPFRKVVRLPDGTFELSNDFKSGTSFKHATDLYAFDKSLRLLILDAIERIEISIRTEVALAVGRHGPKAHRDPTKVDGNFRAVRPPHTASMYAGWIDKLDRKEASSKEEFADHFRTKYAGDQMPIWIAVELLDFGPLSIFLSGMTYSDLQQVAASYGLNGHNGPHLLRTWIRSLSSLRNICAHHSRVWNKPLIHQPAVPQLGQHQDLQHISGLPDSNRRLYAALAIMRFLLKRVNPRTKWADRLKEHVGTFPNGPNIKLSDAGFPDDWTTLPLWN</sequence>
<dbReference type="RefSeq" id="WP_244509037.1">
    <property type="nucleotide sequence ID" value="NZ_FNSL01000001.1"/>
</dbReference>
<dbReference type="EMBL" id="FNSL01000001">
    <property type="protein sequence ID" value="SEB54676.1"/>
    <property type="molecule type" value="Genomic_DNA"/>
</dbReference>
<protein>
    <submittedName>
        <fullName evidence="1">Abortive infection bacteriophage resistance protein</fullName>
    </submittedName>
</protein>
<dbReference type="Proteomes" id="UP000199064">
    <property type="component" value="Unassembled WGS sequence"/>
</dbReference>
<dbReference type="Pfam" id="PF07751">
    <property type="entry name" value="Abi_2"/>
    <property type="match status" value="1"/>
</dbReference>
<dbReference type="InterPro" id="IPR017034">
    <property type="entry name" value="Abi_system_AbiD/AbiF"/>
</dbReference>
<proteinExistence type="predicted"/>
<dbReference type="AlphaFoldDB" id="A0A1H4K8Q4"/>
<reference evidence="2" key="1">
    <citation type="submission" date="2016-10" db="EMBL/GenBank/DDBJ databases">
        <authorList>
            <person name="Varghese N."/>
            <person name="Submissions S."/>
        </authorList>
    </citation>
    <scope>NUCLEOTIDE SEQUENCE [LARGE SCALE GENOMIC DNA]</scope>
    <source>
        <strain evidence="2">ES.061</strain>
    </source>
</reference>
<evidence type="ECO:0000313" key="2">
    <source>
        <dbReference type="Proteomes" id="UP000199064"/>
    </source>
</evidence>
<evidence type="ECO:0000313" key="1">
    <source>
        <dbReference type="EMBL" id="SEB54676.1"/>
    </source>
</evidence>
<dbReference type="InterPro" id="IPR011664">
    <property type="entry name" value="Abi_system_AbiD/AbiF-like"/>
</dbReference>
<accession>A0A1H4K8Q4</accession>
<name>A0A1H4K8Q4_9HYPH</name>
<dbReference type="PIRSF" id="PIRSF034934">
    <property type="entry name" value="AbiF_AbiD"/>
    <property type="match status" value="1"/>
</dbReference>
<keyword evidence="2" id="KW-1185">Reference proteome</keyword>
<organism evidence="1 2">
    <name type="scientific">Nitratireductor aquibiodomus</name>
    <dbReference type="NCBI Taxonomy" id="204799"/>
    <lineage>
        <taxon>Bacteria</taxon>
        <taxon>Pseudomonadati</taxon>
        <taxon>Pseudomonadota</taxon>
        <taxon>Alphaproteobacteria</taxon>
        <taxon>Hyphomicrobiales</taxon>
        <taxon>Phyllobacteriaceae</taxon>
        <taxon>Nitratireductor</taxon>
    </lineage>
</organism>